<feature type="modified residue" description="4-aspartylphosphate" evidence="2">
    <location>
        <position position="197"/>
    </location>
</feature>
<evidence type="ECO:0000313" key="4">
    <source>
        <dbReference type="EMBL" id="THD07968.1"/>
    </source>
</evidence>
<dbReference type="InterPro" id="IPR050595">
    <property type="entry name" value="Bact_response_regulator"/>
</dbReference>
<reference evidence="4 5" key="1">
    <citation type="submission" date="2017-02" db="EMBL/GenBank/DDBJ databases">
        <title>Whole genome sequencing of Rhodanobacter lindaniclasticus DSM 17932.</title>
        <authorList>
            <person name="Kumar S."/>
            <person name="Patil P."/>
            <person name="Patil P.B."/>
        </authorList>
    </citation>
    <scope>NUCLEOTIDE SEQUENCE [LARGE SCALE GENOMIC DNA]</scope>
    <source>
        <strain evidence="4 5">DSM 17932</strain>
    </source>
</reference>
<dbReference type="Proteomes" id="UP000306317">
    <property type="component" value="Unassembled WGS sequence"/>
</dbReference>
<keyword evidence="5" id="KW-1185">Reference proteome</keyword>
<dbReference type="Pfam" id="PF00072">
    <property type="entry name" value="Response_reg"/>
    <property type="match status" value="2"/>
</dbReference>
<organism evidence="4 5">
    <name type="scientific">Rhodanobacter lindaniclasticus</name>
    <dbReference type="NCBI Taxonomy" id="75310"/>
    <lineage>
        <taxon>Bacteria</taxon>
        <taxon>Pseudomonadati</taxon>
        <taxon>Pseudomonadota</taxon>
        <taxon>Gammaproteobacteria</taxon>
        <taxon>Lysobacterales</taxon>
        <taxon>Rhodanobacteraceae</taxon>
        <taxon>Rhodanobacter</taxon>
    </lineage>
</organism>
<dbReference type="Gene3D" id="3.40.50.2300">
    <property type="match status" value="2"/>
</dbReference>
<dbReference type="RefSeq" id="WP_136258072.1">
    <property type="nucleotide sequence ID" value="NZ_MWIO01000020.1"/>
</dbReference>
<sequence length="283" mass="30780">MSTNISGRLLTEAPRVLVVDGSRVVRKLIGRVLNEELPGVEVVGCDTGAEAQQVLGEGAFDFVTIALRLPDMDGLELAKVVRESAAQAYVPIVVVSGDVDARLYRRSLGEHVTDYFDKALGFQALAEFIRGYVSPQVSAEGSVLYVEDSRVVALATRRMLEKIGLTVRHVVSVEDAIALLEADRALGWIGADVVLTDVSLKGELTGGDLLEHIRNVFGYGKGRLPVLVMTGDENPANQTALIRAGANDLVEKPVEEKLLITKLLFQLRVARHLREREQADQDA</sequence>
<dbReference type="EMBL" id="MWIO01000020">
    <property type="protein sequence ID" value="THD07968.1"/>
    <property type="molecule type" value="Genomic_DNA"/>
</dbReference>
<dbReference type="CDD" id="cd00156">
    <property type="entry name" value="REC"/>
    <property type="match status" value="2"/>
</dbReference>
<accession>A0A4S3KI52</accession>
<evidence type="ECO:0000256" key="1">
    <source>
        <dbReference type="ARBA" id="ARBA00022553"/>
    </source>
</evidence>
<gene>
    <name evidence="4" type="ORF">B1991_07355</name>
</gene>
<comment type="caution">
    <text evidence="4">The sequence shown here is derived from an EMBL/GenBank/DDBJ whole genome shotgun (WGS) entry which is preliminary data.</text>
</comment>
<keyword evidence="1 2" id="KW-0597">Phosphoprotein</keyword>
<comment type="caution">
    <text evidence="2">Lacks conserved residue(s) required for the propagation of feature annotation.</text>
</comment>
<feature type="domain" description="Response regulatory" evidence="3">
    <location>
        <begin position="142"/>
        <end position="267"/>
    </location>
</feature>
<proteinExistence type="predicted"/>
<dbReference type="PROSITE" id="PS50110">
    <property type="entry name" value="RESPONSE_REGULATORY"/>
    <property type="match status" value="2"/>
</dbReference>
<dbReference type="SMART" id="SM00448">
    <property type="entry name" value="REC"/>
    <property type="match status" value="2"/>
</dbReference>
<dbReference type="GO" id="GO:0000160">
    <property type="term" value="P:phosphorelay signal transduction system"/>
    <property type="evidence" value="ECO:0007669"/>
    <property type="project" value="InterPro"/>
</dbReference>
<name>A0A4S3KI52_9GAMM</name>
<evidence type="ECO:0000256" key="2">
    <source>
        <dbReference type="PROSITE-ProRule" id="PRU00169"/>
    </source>
</evidence>
<dbReference type="AlphaFoldDB" id="A0A4S3KI52"/>
<dbReference type="InterPro" id="IPR011006">
    <property type="entry name" value="CheY-like_superfamily"/>
</dbReference>
<evidence type="ECO:0000313" key="5">
    <source>
        <dbReference type="Proteomes" id="UP000306317"/>
    </source>
</evidence>
<dbReference type="PANTHER" id="PTHR44591:SF3">
    <property type="entry name" value="RESPONSE REGULATORY DOMAIN-CONTAINING PROTEIN"/>
    <property type="match status" value="1"/>
</dbReference>
<dbReference type="InterPro" id="IPR001789">
    <property type="entry name" value="Sig_transdc_resp-reg_receiver"/>
</dbReference>
<dbReference type="SUPFAM" id="SSF52172">
    <property type="entry name" value="CheY-like"/>
    <property type="match status" value="2"/>
</dbReference>
<protein>
    <submittedName>
        <fullName evidence="4">Response regulator</fullName>
    </submittedName>
</protein>
<feature type="domain" description="Response regulatory" evidence="3">
    <location>
        <begin position="15"/>
        <end position="133"/>
    </location>
</feature>
<evidence type="ECO:0000259" key="3">
    <source>
        <dbReference type="PROSITE" id="PS50110"/>
    </source>
</evidence>
<dbReference type="PANTHER" id="PTHR44591">
    <property type="entry name" value="STRESS RESPONSE REGULATOR PROTEIN 1"/>
    <property type="match status" value="1"/>
</dbReference>
<dbReference type="OrthoDB" id="6192798at2"/>